<proteinExistence type="predicted"/>
<comment type="caution">
    <text evidence="1">The sequence shown here is derived from an EMBL/GenBank/DDBJ whole genome shotgun (WGS) entry which is preliminary data.</text>
</comment>
<reference evidence="1" key="2">
    <citation type="submission" date="2023-06" db="EMBL/GenBank/DDBJ databases">
        <authorList>
            <person name="Ma L."/>
            <person name="Liu K.-W."/>
            <person name="Li Z."/>
            <person name="Hsiao Y.-Y."/>
            <person name="Qi Y."/>
            <person name="Fu T."/>
            <person name="Tang G."/>
            <person name="Zhang D."/>
            <person name="Sun W.-H."/>
            <person name="Liu D.-K."/>
            <person name="Li Y."/>
            <person name="Chen G.-Z."/>
            <person name="Liu X.-D."/>
            <person name="Liao X.-Y."/>
            <person name="Jiang Y.-T."/>
            <person name="Yu X."/>
            <person name="Hao Y."/>
            <person name="Huang J."/>
            <person name="Zhao X.-W."/>
            <person name="Ke S."/>
            <person name="Chen Y.-Y."/>
            <person name="Wu W.-L."/>
            <person name="Hsu J.-L."/>
            <person name="Lin Y.-F."/>
            <person name="Huang M.-D."/>
            <person name="Li C.-Y."/>
            <person name="Huang L."/>
            <person name="Wang Z.-W."/>
            <person name="Zhao X."/>
            <person name="Zhong W.-Y."/>
            <person name="Peng D.-H."/>
            <person name="Ahmad S."/>
            <person name="Lan S."/>
            <person name="Zhang J.-S."/>
            <person name="Tsai W.-C."/>
            <person name="Van De Peer Y."/>
            <person name="Liu Z.-J."/>
        </authorList>
    </citation>
    <scope>NUCLEOTIDE SEQUENCE</scope>
    <source>
        <strain evidence="1">CP</strain>
        <tissue evidence="1">Leaves</tissue>
    </source>
</reference>
<dbReference type="PANTHER" id="PTHR35485">
    <property type="entry name" value="OS01G0888900 PROTEIN"/>
    <property type="match status" value="1"/>
</dbReference>
<dbReference type="EMBL" id="JAUJYO010000006">
    <property type="protein sequence ID" value="KAK1314499.1"/>
    <property type="molecule type" value="Genomic_DNA"/>
</dbReference>
<keyword evidence="2" id="KW-1185">Reference proteome</keyword>
<dbReference type="AlphaFoldDB" id="A0AAV9ENE6"/>
<name>A0AAV9ENE6_ACOCL</name>
<sequence length="117" mass="13499">MSHFSSFRTPKTEKKKINKNMAQMEGLIPYIYRAMKKKRTRRYYKCLSMGPAARAYKTQFLMVPTDNGGHRRYRSMEEFSGGFYSPEQNMGTSTTPRLSKEGVGFRSFRVFACIGGP</sequence>
<accession>A0AAV9ENE6</accession>
<gene>
    <name evidence="1" type="ORF">QJS10_CPA06g01508</name>
</gene>
<evidence type="ECO:0000313" key="2">
    <source>
        <dbReference type="Proteomes" id="UP001180020"/>
    </source>
</evidence>
<organism evidence="1 2">
    <name type="scientific">Acorus calamus</name>
    <name type="common">Sweet flag</name>
    <dbReference type="NCBI Taxonomy" id="4465"/>
    <lineage>
        <taxon>Eukaryota</taxon>
        <taxon>Viridiplantae</taxon>
        <taxon>Streptophyta</taxon>
        <taxon>Embryophyta</taxon>
        <taxon>Tracheophyta</taxon>
        <taxon>Spermatophyta</taxon>
        <taxon>Magnoliopsida</taxon>
        <taxon>Liliopsida</taxon>
        <taxon>Acoraceae</taxon>
        <taxon>Acorus</taxon>
    </lineage>
</organism>
<reference evidence="1" key="1">
    <citation type="journal article" date="2023" name="Nat. Commun.">
        <title>Diploid and tetraploid genomes of Acorus and the evolution of monocots.</title>
        <authorList>
            <person name="Ma L."/>
            <person name="Liu K.W."/>
            <person name="Li Z."/>
            <person name="Hsiao Y.Y."/>
            <person name="Qi Y."/>
            <person name="Fu T."/>
            <person name="Tang G.D."/>
            <person name="Zhang D."/>
            <person name="Sun W.H."/>
            <person name="Liu D.K."/>
            <person name="Li Y."/>
            <person name="Chen G.Z."/>
            <person name="Liu X.D."/>
            <person name="Liao X.Y."/>
            <person name="Jiang Y.T."/>
            <person name="Yu X."/>
            <person name="Hao Y."/>
            <person name="Huang J."/>
            <person name="Zhao X.W."/>
            <person name="Ke S."/>
            <person name="Chen Y.Y."/>
            <person name="Wu W.L."/>
            <person name="Hsu J.L."/>
            <person name="Lin Y.F."/>
            <person name="Huang M.D."/>
            <person name="Li C.Y."/>
            <person name="Huang L."/>
            <person name="Wang Z.W."/>
            <person name="Zhao X."/>
            <person name="Zhong W.Y."/>
            <person name="Peng D.H."/>
            <person name="Ahmad S."/>
            <person name="Lan S."/>
            <person name="Zhang J.S."/>
            <person name="Tsai W.C."/>
            <person name="Van de Peer Y."/>
            <person name="Liu Z.J."/>
        </authorList>
    </citation>
    <scope>NUCLEOTIDE SEQUENCE</scope>
    <source>
        <strain evidence="1">CP</strain>
    </source>
</reference>
<protein>
    <submittedName>
        <fullName evidence="1">Uncharacterized protein</fullName>
    </submittedName>
</protein>
<evidence type="ECO:0000313" key="1">
    <source>
        <dbReference type="EMBL" id="KAK1314499.1"/>
    </source>
</evidence>
<dbReference type="Proteomes" id="UP001180020">
    <property type="component" value="Unassembled WGS sequence"/>
</dbReference>
<dbReference type="PANTHER" id="PTHR35485:SF4">
    <property type="entry name" value="EXPRESSED PROTEIN"/>
    <property type="match status" value="1"/>
</dbReference>